<dbReference type="HOGENOM" id="CLU_2444629_0_0_1"/>
<dbReference type="EnsemblPlants" id="ONIVA03G26360.6">
    <property type="protein sequence ID" value="ONIVA03G26360.6"/>
    <property type="gene ID" value="ONIVA03G26360"/>
</dbReference>
<reference evidence="1" key="1">
    <citation type="submission" date="2015-04" db="UniProtKB">
        <authorList>
            <consortium name="EnsemblPlants"/>
        </authorList>
    </citation>
    <scope>IDENTIFICATION</scope>
    <source>
        <strain evidence="1">SL10</strain>
    </source>
</reference>
<protein>
    <submittedName>
        <fullName evidence="1">Uncharacterized protein</fullName>
    </submittedName>
</protein>
<sequence>MVSPLQQQARTARPAATSVPLPRWRCHGGQSAVRALRWAVPACRRHRVTHTLSSEYACLLKIYQEDDNNLVGWSATCLLSDDEFLSRNQC</sequence>
<proteinExistence type="predicted"/>
<name>A0A0E0GQ96_ORYNI</name>
<organism evidence="1">
    <name type="scientific">Oryza nivara</name>
    <name type="common">Indian wild rice</name>
    <name type="synonym">Oryza sativa f. spontanea</name>
    <dbReference type="NCBI Taxonomy" id="4536"/>
    <lineage>
        <taxon>Eukaryota</taxon>
        <taxon>Viridiplantae</taxon>
        <taxon>Streptophyta</taxon>
        <taxon>Embryophyta</taxon>
        <taxon>Tracheophyta</taxon>
        <taxon>Spermatophyta</taxon>
        <taxon>Magnoliopsida</taxon>
        <taxon>Liliopsida</taxon>
        <taxon>Poales</taxon>
        <taxon>Poaceae</taxon>
        <taxon>BOP clade</taxon>
        <taxon>Oryzoideae</taxon>
        <taxon>Oryzeae</taxon>
        <taxon>Oryzinae</taxon>
        <taxon>Oryza</taxon>
    </lineage>
</organism>
<evidence type="ECO:0000313" key="1">
    <source>
        <dbReference type="EnsemblPlants" id="ONIVA03G26360.6"/>
    </source>
</evidence>
<keyword evidence="2" id="KW-1185">Reference proteome</keyword>
<evidence type="ECO:0000313" key="2">
    <source>
        <dbReference type="Proteomes" id="UP000006591"/>
    </source>
</evidence>
<dbReference type="AlphaFoldDB" id="A0A0E0GQ96"/>
<reference evidence="1" key="2">
    <citation type="submission" date="2018-04" db="EMBL/GenBank/DDBJ databases">
        <title>OnivRS2 (Oryza nivara Reference Sequence Version 2).</title>
        <authorList>
            <person name="Zhang J."/>
            <person name="Kudrna D."/>
            <person name="Lee S."/>
            <person name="Talag J."/>
            <person name="Rajasekar S."/>
            <person name="Welchert J."/>
            <person name="Hsing Y.-I."/>
            <person name="Wing R.A."/>
        </authorList>
    </citation>
    <scope>NUCLEOTIDE SEQUENCE [LARGE SCALE GENOMIC DNA]</scope>
    <source>
        <strain evidence="1">SL10</strain>
    </source>
</reference>
<accession>A0A0E0GQ96</accession>
<dbReference type="Gramene" id="ONIVA03G26360.6">
    <property type="protein sequence ID" value="ONIVA03G26360.6"/>
    <property type="gene ID" value="ONIVA03G26360"/>
</dbReference>
<dbReference type="Proteomes" id="UP000006591">
    <property type="component" value="Chromosome 3"/>
</dbReference>